<organism evidence="9 10">
    <name type="scientific">Phocaeicola plebeius (strain DSM 17135 / JCM 12973 / CCUG 54634 / M2)</name>
    <name type="common">Bacteroides plebeius</name>
    <dbReference type="NCBI Taxonomy" id="484018"/>
    <lineage>
        <taxon>Bacteria</taxon>
        <taxon>Pseudomonadati</taxon>
        <taxon>Bacteroidota</taxon>
        <taxon>Bacteroidia</taxon>
        <taxon>Bacteroidales</taxon>
        <taxon>Bacteroidaceae</taxon>
        <taxon>Phocaeicola</taxon>
    </lineage>
</organism>
<dbReference type="InterPro" id="IPR008969">
    <property type="entry name" value="CarboxyPept-like_regulatory"/>
</dbReference>
<keyword evidence="2 7" id="KW-0813">Transport</keyword>
<dbReference type="RefSeq" id="WP_007564183.1">
    <property type="nucleotide sequence ID" value="NZ_DS990134.1"/>
</dbReference>
<evidence type="ECO:0000259" key="8">
    <source>
        <dbReference type="Pfam" id="PF07715"/>
    </source>
</evidence>
<dbReference type="GeneID" id="43186324"/>
<evidence type="ECO:0000256" key="6">
    <source>
        <dbReference type="ARBA" id="ARBA00023237"/>
    </source>
</evidence>
<dbReference type="InterPro" id="IPR012910">
    <property type="entry name" value="Plug_dom"/>
</dbReference>
<dbReference type="Gene3D" id="2.170.130.10">
    <property type="entry name" value="TonB-dependent receptor, plug domain"/>
    <property type="match status" value="1"/>
</dbReference>
<comment type="similarity">
    <text evidence="7">Belongs to the TonB-dependent receptor family.</text>
</comment>
<gene>
    <name evidence="9" type="ORF">BACPLE_03675</name>
</gene>
<comment type="subcellular location">
    <subcellularLocation>
        <location evidence="1 7">Cell outer membrane</location>
        <topology evidence="1 7">Multi-pass membrane protein</topology>
    </subcellularLocation>
</comment>
<accession>B5D3S1</accession>
<evidence type="ECO:0000256" key="5">
    <source>
        <dbReference type="ARBA" id="ARBA00023136"/>
    </source>
</evidence>
<dbReference type="AlphaFoldDB" id="B5D3S1"/>
<dbReference type="eggNOG" id="COG4206">
    <property type="taxonomic scope" value="Bacteria"/>
</dbReference>
<comment type="caution">
    <text evidence="9">The sequence shown here is derived from an EMBL/GenBank/DDBJ whole genome shotgun (WGS) entry which is preliminary data.</text>
</comment>
<dbReference type="InterPro" id="IPR037066">
    <property type="entry name" value="Plug_dom_sf"/>
</dbReference>
<keyword evidence="5 7" id="KW-0472">Membrane</keyword>
<evidence type="ECO:0000313" key="10">
    <source>
        <dbReference type="Proteomes" id="UP000003452"/>
    </source>
</evidence>
<feature type="domain" description="TonB-dependent receptor plug" evidence="8">
    <location>
        <begin position="129"/>
        <end position="236"/>
    </location>
</feature>
<dbReference type="NCBIfam" id="TIGR04057">
    <property type="entry name" value="SusC_RagA_signa"/>
    <property type="match status" value="1"/>
</dbReference>
<dbReference type="SUPFAM" id="SSF49464">
    <property type="entry name" value="Carboxypeptidase regulatory domain-like"/>
    <property type="match status" value="1"/>
</dbReference>
<keyword evidence="3 7" id="KW-1134">Transmembrane beta strand</keyword>
<dbReference type="InterPro" id="IPR039426">
    <property type="entry name" value="TonB-dep_rcpt-like"/>
</dbReference>
<keyword evidence="4 7" id="KW-0812">Transmembrane</keyword>
<evidence type="ECO:0000256" key="4">
    <source>
        <dbReference type="ARBA" id="ARBA00022692"/>
    </source>
</evidence>
<reference evidence="9 10" key="2">
    <citation type="submission" date="2008-08" db="EMBL/GenBank/DDBJ databases">
        <authorList>
            <person name="Fulton L."/>
            <person name="Clifton S."/>
            <person name="Fulton B."/>
            <person name="Xu J."/>
            <person name="Minx P."/>
            <person name="Pepin K.H."/>
            <person name="Johnson M."/>
            <person name="Thiruvilangam P."/>
            <person name="Bhonagiri V."/>
            <person name="Nash W.E."/>
            <person name="Mardis E.R."/>
            <person name="Wilson R.K."/>
        </authorList>
    </citation>
    <scope>NUCLEOTIDE SEQUENCE [LARGE SCALE GENOMIC DNA]</scope>
    <source>
        <strain evidence="10">DSM 17135 / JCM 12973 / M2</strain>
    </source>
</reference>
<dbReference type="NCBIfam" id="TIGR04056">
    <property type="entry name" value="OMP_RagA_SusC"/>
    <property type="match status" value="1"/>
</dbReference>
<dbReference type="HOGENOM" id="CLU_004317_0_0_10"/>
<evidence type="ECO:0000256" key="2">
    <source>
        <dbReference type="ARBA" id="ARBA00022448"/>
    </source>
</evidence>
<dbReference type="InterPro" id="IPR023997">
    <property type="entry name" value="TonB-dep_OMP_SusC/RagA_CS"/>
</dbReference>
<dbReference type="InterPro" id="IPR023996">
    <property type="entry name" value="TonB-dep_OMP_SusC/RagA"/>
</dbReference>
<dbReference type="Gene3D" id="2.40.170.20">
    <property type="entry name" value="TonB-dependent receptor, beta-barrel domain"/>
    <property type="match status" value="1"/>
</dbReference>
<reference evidence="9 10" key="1">
    <citation type="submission" date="2008-08" db="EMBL/GenBank/DDBJ databases">
        <title>Draft genome sequence of Bacteroides plebeius (DSM 17135).</title>
        <authorList>
            <person name="Sudarsanam P."/>
            <person name="Ley R."/>
            <person name="Guruge J."/>
            <person name="Turnbaugh P.J."/>
            <person name="Mahowald M."/>
            <person name="Liep D."/>
            <person name="Gordon J."/>
        </authorList>
    </citation>
    <scope>NUCLEOTIDE SEQUENCE [LARGE SCALE GENOMIC DNA]</scope>
    <source>
        <strain evidence="10">DSM 17135 / JCM 12973 / M2</strain>
    </source>
</reference>
<evidence type="ECO:0000256" key="7">
    <source>
        <dbReference type="PROSITE-ProRule" id="PRU01360"/>
    </source>
</evidence>
<dbReference type="Proteomes" id="UP000003452">
    <property type="component" value="Unassembled WGS sequence"/>
</dbReference>
<dbReference type="Gene3D" id="2.60.40.1120">
    <property type="entry name" value="Carboxypeptidase-like, regulatory domain"/>
    <property type="match status" value="1"/>
</dbReference>
<dbReference type="Pfam" id="PF13715">
    <property type="entry name" value="CarbopepD_reg_2"/>
    <property type="match status" value="1"/>
</dbReference>
<name>B5D3S1_PHOPM</name>
<dbReference type="GO" id="GO:0009279">
    <property type="term" value="C:cell outer membrane"/>
    <property type="evidence" value="ECO:0007669"/>
    <property type="project" value="UniProtKB-SubCell"/>
</dbReference>
<sequence length="1057" mass="120029">MYKKEHLGEMYSHLWQKLIVGVLLVFVFSQCVFAQTFEIKGKISDKTTKEPLIGAAIEVKGKGTGTVADLDGQFVLSGVAATDKLIVTYLGYAKQEILVGSKKYFDILMSEDAAKVLDEVVVIGYGSVKKKDLTGSVSQIRPDKLSNESPATVEDILRMGAVGLHVGISNTAKGNTSLQIRGQRSLKANTSPLIVVDNMIFFGELSEINPQDIEQIDVLKDASASAIYGAKSANGVIIITTKKGKSEKPTIRLDASYGFVTMGANRDLYDAEGYLNFRSDLQNASNGYETPAKWLRPTAENLQKYGISIEEWRAYTGATTSVSDDETWLNRLGLFNKERENYFNGKTYDWYDASFQTGSRQDYNVSVSGNSKSLNYYFSLGYYDSKGVIVGDEYKTIRSNLKLNASITKFLEIGANVNFQNRTDGNLAIDWNRSCTANSPYALPYDEDGNLELRPMGVNPLNEGYNYWYDLQYSSLDRGYTVLNTILNAKIKLPFNINYTISFAPRFQWYWDRFHQSSQHPLWQTSHNGAVNREQSKRFDWLYNQVISWEYTFNEKHSFNLTLSHEAEEHRSWKDRIEARDFSPTDALGFHYVQNANKLKSAFSCYDDHSTGDALLGRVIYGYDDRYTGTFTVRRDGYSAFGSNNPRATFYSGAFAWNFANEKFFKWEAMSQGKLRLSYGTNGNREIGIYSALSGMSANGVYPYIDPTDNSIRESTRMYVNKMQNLNLKWEKTASWNVGLDFGFLGQRINGSIDAYYMPTTDVILDRSLPTITSFGSVTSNLGEIVNKGVEITLNSVNISRPNFEWSSTATFSLNRNEIKHLYGIYTDILDEHGNIIGQKEMDDVGNRWFIGHDINEIWDYKLLGIWQLGEEEEAAKYGQKPGDPKVLHKGDISVRPYGEEDKEFLGSRSPKFRWSFRNEFTLFKDFSLSMNLYSLWGHKTTDTEYLHGGDFIGRQNIWVQKYWTPENPTNEYASLKPTSKVANPVKIIDKSFIRLENISLAYRVPSKWLSKFSISALTLYGSVRNVAVWTKEWERWDPETEGPMPRTFTLGASVTF</sequence>
<evidence type="ECO:0000256" key="1">
    <source>
        <dbReference type="ARBA" id="ARBA00004571"/>
    </source>
</evidence>
<dbReference type="Pfam" id="PF07715">
    <property type="entry name" value="Plug"/>
    <property type="match status" value="1"/>
</dbReference>
<protein>
    <submittedName>
        <fullName evidence="9">TonB-linked outer membrane protein, SusC/RagA family</fullName>
    </submittedName>
</protein>
<dbReference type="InterPro" id="IPR036942">
    <property type="entry name" value="Beta-barrel_TonB_sf"/>
</dbReference>
<dbReference type="EMBL" id="ABQC02000024">
    <property type="protein sequence ID" value="EDY94221.1"/>
    <property type="molecule type" value="Genomic_DNA"/>
</dbReference>
<keyword evidence="6 7" id="KW-0998">Cell outer membrane</keyword>
<proteinExistence type="inferred from homology"/>
<dbReference type="PROSITE" id="PS52016">
    <property type="entry name" value="TONB_DEPENDENT_REC_3"/>
    <property type="match status" value="1"/>
</dbReference>
<evidence type="ECO:0000256" key="3">
    <source>
        <dbReference type="ARBA" id="ARBA00022452"/>
    </source>
</evidence>
<evidence type="ECO:0000313" key="9">
    <source>
        <dbReference type="EMBL" id="EDY94221.1"/>
    </source>
</evidence>
<dbReference type="SUPFAM" id="SSF56935">
    <property type="entry name" value="Porins"/>
    <property type="match status" value="1"/>
</dbReference>